<evidence type="ECO:0000259" key="1">
    <source>
        <dbReference type="Pfam" id="PF13471"/>
    </source>
</evidence>
<keyword evidence="3" id="KW-1185">Reference proteome</keyword>
<dbReference type="RefSeq" id="WP_276096060.1">
    <property type="nucleotide sequence ID" value="NZ_JARJBC010000022.1"/>
</dbReference>
<evidence type="ECO:0000313" key="2">
    <source>
        <dbReference type="EMBL" id="MDF3293093.1"/>
    </source>
</evidence>
<proteinExistence type="predicted"/>
<name>A0ABT5ZVN3_9ACTN</name>
<dbReference type="Pfam" id="PF13471">
    <property type="entry name" value="Transglut_core3"/>
    <property type="match status" value="1"/>
</dbReference>
<dbReference type="EMBL" id="JARJBC010000022">
    <property type="protein sequence ID" value="MDF3293093.1"/>
    <property type="molecule type" value="Genomic_DNA"/>
</dbReference>
<gene>
    <name evidence="2" type="ORF">P3G67_28555</name>
</gene>
<dbReference type="Proteomes" id="UP001216579">
    <property type="component" value="Unassembled WGS sequence"/>
</dbReference>
<dbReference type="NCBIfam" id="NF033537">
    <property type="entry name" value="lasso_biosyn_B2"/>
    <property type="match status" value="1"/>
</dbReference>
<dbReference type="InterPro" id="IPR053521">
    <property type="entry name" value="McjB-like"/>
</dbReference>
<reference evidence="2 3" key="1">
    <citation type="submission" date="2023-03" db="EMBL/GenBank/DDBJ databases">
        <title>Draft genome sequence of Streptomyces sp. RB6PN23 isolated from peat swamp forest in Thailand.</title>
        <authorList>
            <person name="Klaysubun C."/>
            <person name="Duangmal K."/>
        </authorList>
    </citation>
    <scope>NUCLEOTIDE SEQUENCE [LARGE SCALE GENOMIC DNA]</scope>
    <source>
        <strain evidence="2 3">RB6PN23</strain>
    </source>
</reference>
<organism evidence="2 3">
    <name type="scientific">Streptomyces silvisoli</name>
    <dbReference type="NCBI Taxonomy" id="3034235"/>
    <lineage>
        <taxon>Bacteria</taxon>
        <taxon>Bacillati</taxon>
        <taxon>Actinomycetota</taxon>
        <taxon>Actinomycetes</taxon>
        <taxon>Kitasatosporales</taxon>
        <taxon>Streptomycetaceae</taxon>
        <taxon>Streptomyces</taxon>
    </lineage>
</organism>
<dbReference type="InterPro" id="IPR032708">
    <property type="entry name" value="McjB_C"/>
</dbReference>
<sequence>MSQVLDTNGTRPRRGRSLTARTAVGAARLIARLPPRRIRTVLRVVRRGAKPADYAETLRARQDVTAISTLCAGRYCLQRSLATALLCRLAGSWPTWCSGVRTSPFAAHAWVEAEGRPVGEPEDTTTYRTVISVPARGHSHGRVSGGTPS</sequence>
<comment type="caution">
    <text evidence="2">The sequence shown here is derived from an EMBL/GenBank/DDBJ whole genome shotgun (WGS) entry which is preliminary data.</text>
</comment>
<feature type="domain" description="Microcin J25-processing protein McjB C-terminal" evidence="1">
    <location>
        <begin position="23"/>
        <end position="131"/>
    </location>
</feature>
<protein>
    <submittedName>
        <fullName evidence="2">Lasso peptide biosynthesis B2 protein</fullName>
    </submittedName>
</protein>
<accession>A0ABT5ZVN3</accession>
<evidence type="ECO:0000313" key="3">
    <source>
        <dbReference type="Proteomes" id="UP001216579"/>
    </source>
</evidence>